<reference evidence="2" key="1">
    <citation type="journal article" date="2012" name="Nat. Biotechnol.">
        <title>Reference genome sequence of the model plant Setaria.</title>
        <authorList>
            <person name="Bennetzen J.L."/>
            <person name="Schmutz J."/>
            <person name="Wang H."/>
            <person name="Percifield R."/>
            <person name="Hawkins J."/>
            <person name="Pontaroli A.C."/>
            <person name="Estep M."/>
            <person name="Feng L."/>
            <person name="Vaughn J.N."/>
            <person name="Grimwood J."/>
            <person name="Jenkins J."/>
            <person name="Barry K."/>
            <person name="Lindquist E."/>
            <person name="Hellsten U."/>
            <person name="Deshpande S."/>
            <person name="Wang X."/>
            <person name="Wu X."/>
            <person name="Mitros T."/>
            <person name="Triplett J."/>
            <person name="Yang X."/>
            <person name="Ye C.Y."/>
            <person name="Mauro-Herrera M."/>
            <person name="Wang L."/>
            <person name="Li P."/>
            <person name="Sharma M."/>
            <person name="Sharma R."/>
            <person name="Ronald P.C."/>
            <person name="Panaud O."/>
            <person name="Kellogg E.A."/>
            <person name="Brutnell T.P."/>
            <person name="Doust A.N."/>
            <person name="Tuskan G.A."/>
            <person name="Rokhsar D."/>
            <person name="Devos K.M."/>
        </authorList>
    </citation>
    <scope>NUCLEOTIDE SEQUENCE [LARGE SCALE GENOMIC DNA]</scope>
    <source>
        <strain evidence="2">Yugu1</strain>
    </source>
</reference>
<reference evidence="2" key="2">
    <citation type="submission" date="2015-07" db="EMBL/GenBank/DDBJ databases">
        <authorList>
            <person name="Noorani M."/>
        </authorList>
    </citation>
    <scope>NUCLEOTIDE SEQUENCE</scope>
    <source>
        <strain evidence="2">Yugu1</strain>
    </source>
</reference>
<dbReference type="AlphaFoldDB" id="A0A368RH53"/>
<gene>
    <name evidence="2" type="ORF">SETIT_6G010400v2</name>
</gene>
<feature type="region of interest" description="Disordered" evidence="1">
    <location>
        <begin position="1"/>
        <end position="23"/>
    </location>
</feature>
<sequence>MQGEKERDKQRARETGEGEMAAPPPVEVCSLEAAFEAVVIRPTRDRRVLVVKELRPRHASALLKLVDLNPGLQGPGEPAWQIRNRGAVVQVEEAVKVLNLLMSAVLPKLREEPTSHLLVRALYQYKEAMRNAGAAAGGSFAAGLRTLVYTYGLYYNAATAVPNQHTSLFAELRSQIDDLERMGSQVLDRVYTIRDRDLW</sequence>
<accession>A0A368RH53</accession>
<feature type="compositionally biased region" description="Basic and acidic residues" evidence="1">
    <location>
        <begin position="1"/>
        <end position="16"/>
    </location>
</feature>
<organism evidence="2">
    <name type="scientific">Setaria italica</name>
    <name type="common">Foxtail millet</name>
    <name type="synonym">Panicum italicum</name>
    <dbReference type="NCBI Taxonomy" id="4555"/>
    <lineage>
        <taxon>Eukaryota</taxon>
        <taxon>Viridiplantae</taxon>
        <taxon>Streptophyta</taxon>
        <taxon>Embryophyta</taxon>
        <taxon>Tracheophyta</taxon>
        <taxon>Spermatophyta</taxon>
        <taxon>Magnoliopsida</taxon>
        <taxon>Liliopsida</taxon>
        <taxon>Poales</taxon>
        <taxon>Poaceae</taxon>
        <taxon>PACMAD clade</taxon>
        <taxon>Panicoideae</taxon>
        <taxon>Panicodae</taxon>
        <taxon>Paniceae</taxon>
        <taxon>Cenchrinae</taxon>
        <taxon>Setaria</taxon>
    </lineage>
</organism>
<evidence type="ECO:0000313" key="2">
    <source>
        <dbReference type="EMBL" id="RCV29398.1"/>
    </source>
</evidence>
<dbReference type="EMBL" id="CM003533">
    <property type="protein sequence ID" value="RCV29398.1"/>
    <property type="molecule type" value="Genomic_DNA"/>
</dbReference>
<name>A0A368RH53_SETIT</name>
<proteinExistence type="predicted"/>
<evidence type="ECO:0000256" key="1">
    <source>
        <dbReference type="SAM" id="MobiDB-lite"/>
    </source>
</evidence>
<protein>
    <submittedName>
        <fullName evidence="2">Uncharacterized protein</fullName>
    </submittedName>
</protein>